<dbReference type="PROSITE" id="PS50931">
    <property type="entry name" value="HTH_LYSR"/>
    <property type="match status" value="1"/>
</dbReference>
<comment type="caution">
    <text evidence="6">The sequence shown here is derived from an EMBL/GenBank/DDBJ whole genome shotgun (WGS) entry which is preliminary data.</text>
</comment>
<dbReference type="PRINTS" id="PR00039">
    <property type="entry name" value="HTHLYSR"/>
</dbReference>
<evidence type="ECO:0000256" key="1">
    <source>
        <dbReference type="ARBA" id="ARBA00009437"/>
    </source>
</evidence>
<evidence type="ECO:0000313" key="6">
    <source>
        <dbReference type="EMBL" id="TPE50578.1"/>
    </source>
</evidence>
<reference evidence="6 7" key="1">
    <citation type="submission" date="2019-06" db="EMBL/GenBank/DDBJ databases">
        <title>A novel bacterium of genus Marinomonas, isolated from coastal sand.</title>
        <authorList>
            <person name="Huang H."/>
            <person name="Mo K."/>
            <person name="Hu Y."/>
        </authorList>
    </citation>
    <scope>NUCLEOTIDE SEQUENCE [LARGE SCALE GENOMIC DNA]</scope>
    <source>
        <strain evidence="6 7">HB171799</strain>
    </source>
</reference>
<dbReference type="Gene3D" id="3.40.190.10">
    <property type="entry name" value="Periplasmic binding protein-like II"/>
    <property type="match status" value="2"/>
</dbReference>
<feature type="domain" description="HTH lysR-type" evidence="5">
    <location>
        <begin position="6"/>
        <end position="63"/>
    </location>
</feature>
<keyword evidence="7" id="KW-1185">Reference proteome</keyword>
<evidence type="ECO:0000259" key="5">
    <source>
        <dbReference type="PROSITE" id="PS50931"/>
    </source>
</evidence>
<dbReference type="InterPro" id="IPR037402">
    <property type="entry name" value="YidZ_PBP2"/>
</dbReference>
<dbReference type="AlphaFoldDB" id="A0A501WMN8"/>
<sequence length="318" mass="35520">MQLDKIDLNLLRYLDSLLREQNVTHAANQLGITQPAMSNGLRRLRDLFHDPLLVRTSDGMMPTALAIQLQPRVQSILQSVDEVLHLGQEFDADSSSRVFRIMASDYAEATLIPPLMQKLQAEAPGVILDVMNPSDVSFHDVEKGKVDLVINRFEQLPQSFHQKSVWVDRFSCLVPANDTFSDSLTLEEYLAAQHVWVSKTGFGVGVGIQPEEVQKLGWVDGSLAELGHKRNIRLFTRNYNVAMRATEQLGLIATLPSLATRLMEGNDKVRVVEPPFTIPPVELKMLWSPLLQHDPGHIWLRSTISGCARAIAENADLG</sequence>
<evidence type="ECO:0000256" key="4">
    <source>
        <dbReference type="ARBA" id="ARBA00023163"/>
    </source>
</evidence>
<dbReference type="RefSeq" id="WP_140589085.1">
    <property type="nucleotide sequence ID" value="NZ_VFRR01000019.1"/>
</dbReference>
<keyword evidence="2" id="KW-0805">Transcription regulation</keyword>
<dbReference type="EMBL" id="VFRR01000019">
    <property type="protein sequence ID" value="TPE50578.1"/>
    <property type="molecule type" value="Genomic_DNA"/>
</dbReference>
<dbReference type="InterPro" id="IPR036390">
    <property type="entry name" value="WH_DNA-bd_sf"/>
</dbReference>
<dbReference type="InterPro" id="IPR005119">
    <property type="entry name" value="LysR_subst-bd"/>
</dbReference>
<dbReference type="Pfam" id="PF03466">
    <property type="entry name" value="LysR_substrate"/>
    <property type="match status" value="1"/>
</dbReference>
<dbReference type="InterPro" id="IPR000847">
    <property type="entry name" value="LysR_HTH_N"/>
</dbReference>
<dbReference type="Pfam" id="PF00126">
    <property type="entry name" value="HTH_1"/>
    <property type="match status" value="1"/>
</dbReference>
<dbReference type="CDD" id="cd08417">
    <property type="entry name" value="PBP2_Nitroaromatics_like"/>
    <property type="match status" value="1"/>
</dbReference>
<accession>A0A501WMN8</accession>
<dbReference type="Gene3D" id="1.10.10.10">
    <property type="entry name" value="Winged helix-like DNA-binding domain superfamily/Winged helix DNA-binding domain"/>
    <property type="match status" value="1"/>
</dbReference>
<name>A0A501WMN8_9GAMM</name>
<dbReference type="PANTHER" id="PTHR30118">
    <property type="entry name" value="HTH-TYPE TRANSCRIPTIONAL REGULATOR LEUO-RELATED"/>
    <property type="match status" value="1"/>
</dbReference>
<proteinExistence type="inferred from homology"/>
<dbReference type="SUPFAM" id="SSF53850">
    <property type="entry name" value="Periplasmic binding protein-like II"/>
    <property type="match status" value="1"/>
</dbReference>
<gene>
    <name evidence="6" type="ORF">FJM67_10480</name>
</gene>
<dbReference type="GO" id="GO:0003700">
    <property type="term" value="F:DNA-binding transcription factor activity"/>
    <property type="evidence" value="ECO:0007669"/>
    <property type="project" value="InterPro"/>
</dbReference>
<organism evidence="6 7">
    <name type="scientific">Maribrevibacterium harenarium</name>
    <dbReference type="NCBI Taxonomy" id="2589817"/>
    <lineage>
        <taxon>Bacteria</taxon>
        <taxon>Pseudomonadati</taxon>
        <taxon>Pseudomonadota</taxon>
        <taxon>Gammaproteobacteria</taxon>
        <taxon>Oceanospirillales</taxon>
        <taxon>Oceanospirillaceae</taxon>
        <taxon>Maribrevibacterium</taxon>
    </lineage>
</organism>
<evidence type="ECO:0000313" key="7">
    <source>
        <dbReference type="Proteomes" id="UP000315901"/>
    </source>
</evidence>
<keyword evidence="4" id="KW-0804">Transcription</keyword>
<dbReference type="OrthoDB" id="8839911at2"/>
<keyword evidence="3" id="KW-0238">DNA-binding</keyword>
<dbReference type="InterPro" id="IPR036388">
    <property type="entry name" value="WH-like_DNA-bd_sf"/>
</dbReference>
<protein>
    <submittedName>
        <fullName evidence="6">LysR family transcriptional regulator</fullName>
    </submittedName>
</protein>
<dbReference type="InterPro" id="IPR050389">
    <property type="entry name" value="LysR-type_TF"/>
</dbReference>
<comment type="similarity">
    <text evidence="1">Belongs to the LysR transcriptional regulatory family.</text>
</comment>
<evidence type="ECO:0000256" key="2">
    <source>
        <dbReference type="ARBA" id="ARBA00023015"/>
    </source>
</evidence>
<dbReference type="SUPFAM" id="SSF46785">
    <property type="entry name" value="Winged helix' DNA-binding domain"/>
    <property type="match status" value="1"/>
</dbReference>
<dbReference type="GO" id="GO:0003677">
    <property type="term" value="F:DNA binding"/>
    <property type="evidence" value="ECO:0007669"/>
    <property type="project" value="UniProtKB-KW"/>
</dbReference>
<evidence type="ECO:0000256" key="3">
    <source>
        <dbReference type="ARBA" id="ARBA00023125"/>
    </source>
</evidence>
<dbReference type="Proteomes" id="UP000315901">
    <property type="component" value="Unassembled WGS sequence"/>
</dbReference>
<dbReference type="PANTHER" id="PTHR30118:SF15">
    <property type="entry name" value="TRANSCRIPTIONAL REGULATORY PROTEIN"/>
    <property type="match status" value="1"/>
</dbReference>